<feature type="transmembrane region" description="Helical" evidence="2">
    <location>
        <begin position="135"/>
        <end position="154"/>
    </location>
</feature>
<dbReference type="RefSeq" id="WP_204466580.1">
    <property type="nucleotide sequence ID" value="NZ_JAFBCV010000007.1"/>
</dbReference>
<feature type="compositionally biased region" description="Low complexity" evidence="1">
    <location>
        <begin position="45"/>
        <end position="55"/>
    </location>
</feature>
<dbReference type="EMBL" id="JAFBCV010000007">
    <property type="protein sequence ID" value="MBM7839306.1"/>
    <property type="molecule type" value="Genomic_DNA"/>
</dbReference>
<dbReference type="Pfam" id="PF13240">
    <property type="entry name" value="Zn_Ribbon_1"/>
    <property type="match status" value="1"/>
</dbReference>
<evidence type="ECO:0000256" key="1">
    <source>
        <dbReference type="SAM" id="MobiDB-lite"/>
    </source>
</evidence>
<evidence type="ECO:0000256" key="2">
    <source>
        <dbReference type="SAM" id="Phobius"/>
    </source>
</evidence>
<keyword evidence="2" id="KW-1133">Transmembrane helix</keyword>
<accession>A0ABS2SWC9</accession>
<organism evidence="4 5">
    <name type="scientific">Shouchella xiaoxiensis</name>
    <dbReference type="NCBI Taxonomy" id="766895"/>
    <lineage>
        <taxon>Bacteria</taxon>
        <taxon>Bacillati</taxon>
        <taxon>Bacillota</taxon>
        <taxon>Bacilli</taxon>
        <taxon>Bacillales</taxon>
        <taxon>Bacillaceae</taxon>
        <taxon>Shouchella</taxon>
    </lineage>
</organism>
<feature type="region of interest" description="Disordered" evidence="1">
    <location>
        <begin position="28"/>
        <end position="58"/>
    </location>
</feature>
<feature type="transmembrane region" description="Helical" evidence="2">
    <location>
        <begin position="195"/>
        <end position="217"/>
    </location>
</feature>
<reference evidence="4" key="1">
    <citation type="submission" date="2021-01" db="EMBL/GenBank/DDBJ databases">
        <title>Genomic Encyclopedia of Type Strains, Phase IV (KMG-IV): sequencing the most valuable type-strain genomes for metagenomic binning, comparative biology and taxonomic classification.</title>
        <authorList>
            <person name="Goeker M."/>
        </authorList>
    </citation>
    <scope>NUCLEOTIDE SEQUENCE</scope>
    <source>
        <strain evidence="4">DSM 21943</strain>
    </source>
</reference>
<evidence type="ECO:0000259" key="3">
    <source>
        <dbReference type="Pfam" id="PF13240"/>
    </source>
</evidence>
<feature type="domain" description="Zinc-ribbon" evidence="3">
    <location>
        <begin position="3"/>
        <end position="24"/>
    </location>
</feature>
<evidence type="ECO:0000313" key="5">
    <source>
        <dbReference type="Proteomes" id="UP001179280"/>
    </source>
</evidence>
<dbReference type="InterPro" id="IPR026870">
    <property type="entry name" value="Zinc_ribbon_dom"/>
</dbReference>
<evidence type="ECO:0000313" key="4">
    <source>
        <dbReference type="EMBL" id="MBM7839306.1"/>
    </source>
</evidence>
<proteinExistence type="predicted"/>
<feature type="transmembrane region" description="Helical" evidence="2">
    <location>
        <begin position="166"/>
        <end position="189"/>
    </location>
</feature>
<dbReference type="Proteomes" id="UP001179280">
    <property type="component" value="Unassembled WGS sequence"/>
</dbReference>
<gene>
    <name evidence="4" type="ORF">JOC54_002577</name>
</gene>
<keyword evidence="2" id="KW-0812">Transmembrane</keyword>
<name>A0ABS2SWC9_9BACI</name>
<sequence length="269" mass="29297">MNCPNCHKEASPNEKFCTACGTKLHTQFGEGNPSSESHSDHTNVQAQPPSQQASQGDTFSNQATTFGKGFAQTCLAVLKYPTSISQAGASGFGHGLAALLLFSVFMPLAIYAFIQNMPFFSAFGGVSFGDIVPEVFLMIIITQAVVVGSIFVSLKIGKVQVAFKEVVARYGGLMIIPTALSLLLIFIGFVNITTLFWWTIILICITSNLALITAIYSYASKKAQAGVDLFYLPVIAQFILYLVIYFYVEGRLNTFMNGLFEMFGAMNMF</sequence>
<protein>
    <recommendedName>
        <fullName evidence="3">Zinc-ribbon domain-containing protein</fullName>
    </recommendedName>
</protein>
<feature type="transmembrane region" description="Helical" evidence="2">
    <location>
        <begin position="96"/>
        <end position="115"/>
    </location>
</feature>
<keyword evidence="5" id="KW-1185">Reference proteome</keyword>
<comment type="caution">
    <text evidence="4">The sequence shown here is derived from an EMBL/GenBank/DDBJ whole genome shotgun (WGS) entry which is preliminary data.</text>
</comment>
<feature type="transmembrane region" description="Helical" evidence="2">
    <location>
        <begin position="229"/>
        <end position="248"/>
    </location>
</feature>
<keyword evidence="2" id="KW-0472">Membrane</keyword>